<dbReference type="InterPro" id="IPR052642">
    <property type="entry name" value="CC-FHA_domain"/>
</dbReference>
<evidence type="ECO:0000256" key="1">
    <source>
        <dbReference type="SAM" id="Coils"/>
    </source>
</evidence>
<dbReference type="OrthoDB" id="9949340at2759"/>
<accession>A0A8B7U2D2</accession>
<keyword evidence="1" id="KW-0175">Coiled coil</keyword>
<feature type="region of interest" description="Disordered" evidence="2">
    <location>
        <begin position="200"/>
        <end position="221"/>
    </location>
</feature>
<dbReference type="KEGG" id="ccan:109682845"/>
<dbReference type="PANTHER" id="PTHR18853">
    <property type="entry name" value="FORKHEAD-ASSOCIATED DOMAIN-CONTAINING PROTEIN 1-RELATED"/>
    <property type="match status" value="1"/>
</dbReference>
<gene>
    <name evidence="3" type="primary">Ccdc27</name>
</gene>
<proteinExistence type="predicted"/>
<feature type="coiled-coil region" evidence="1">
    <location>
        <begin position="282"/>
        <end position="316"/>
    </location>
</feature>
<sequence length="686" mass="77959">MARLAVPVSGSTVWTTNNGYQKEASEATLGGRLVETLFSSGSSAARSPERTAPLQEEVGWSAQAPTDNRPIPGSQGKAYTWIASTPERHNLIPHPVAKGLMILQSVTNRDPQHRKEKLFESHHSPSQSAQSTGHCDFKTNEPENGFVSKMEELRRVFFMRPGCPQFITRATSVSHVGSATMVDLPRDVCISSGNWRVTEDPLLDRQSSDTSEKGEGNPSKSACELSYLRKGRQPPTLSPLSPVTSSPMVLQSQQGRRVPWYISVLQEKDHSLLILGEEIQRLSKLKTLVQKKDQEISALQKEREALKKQLKTLFRSRSQEASTAFPRKSPPPPDLESLLSPSRRTAGMGHFPIVAHSSIPQEWPSEAPLELGKLRILKGIYRDKEELQPWVQTQEEECDMTEQGKEPQLELSGEDLWELPEEDEQPRRRVYSLTESFEEELLAQLEEYEHMLMDFQSELEITRTRHSLATGAITSLQRQVDFQESQQRKVNTENEMLQKELRERKQQIQAMSDKFSNLREDKKHQEMMGLIEKENLILRQRVSDLETELAECNLTITQLNTTVGKLQAQLDQCQNHLQRWKQLQEDLHSRNEMIQQAEQQARVALESAQSRLERLRNKVIQAAFSVTGFKAMATEISDNCILDALQRIISERGDYYNQLKQKGVKVPPLQQSDTVLPSKSKKITTK</sequence>
<feature type="compositionally biased region" description="Basic and acidic residues" evidence="2">
    <location>
        <begin position="200"/>
        <end position="215"/>
    </location>
</feature>
<protein>
    <submittedName>
        <fullName evidence="3">Coiled-coil domain-containing protein 27</fullName>
    </submittedName>
</protein>
<dbReference type="CTD" id="148870"/>
<organism evidence="3">
    <name type="scientific">Castor canadensis</name>
    <name type="common">American beaver</name>
    <dbReference type="NCBI Taxonomy" id="51338"/>
    <lineage>
        <taxon>Eukaryota</taxon>
        <taxon>Metazoa</taxon>
        <taxon>Chordata</taxon>
        <taxon>Craniata</taxon>
        <taxon>Vertebrata</taxon>
        <taxon>Euteleostomi</taxon>
        <taxon>Mammalia</taxon>
        <taxon>Eutheria</taxon>
        <taxon>Euarchontoglires</taxon>
        <taxon>Glires</taxon>
        <taxon>Rodentia</taxon>
        <taxon>Castorimorpha</taxon>
        <taxon>Castoridae</taxon>
        <taxon>Castor</taxon>
    </lineage>
</organism>
<feature type="compositionally biased region" description="Basic and acidic residues" evidence="2">
    <location>
        <begin position="111"/>
        <end position="123"/>
    </location>
</feature>
<dbReference type="PANTHER" id="PTHR18853:SF9">
    <property type="entry name" value="COILED-COIL DOMAIN-CONTAINING PROTEIN 27"/>
    <property type="match status" value="1"/>
</dbReference>
<dbReference type="Gene3D" id="1.10.287.1490">
    <property type="match status" value="1"/>
</dbReference>
<feature type="region of interest" description="Disordered" evidence="2">
    <location>
        <begin position="317"/>
        <end position="342"/>
    </location>
</feature>
<feature type="compositionally biased region" description="Polar residues" evidence="2">
    <location>
        <begin position="124"/>
        <end position="133"/>
    </location>
</feature>
<dbReference type="AlphaFoldDB" id="A0A8B7U2D2"/>
<name>A0A8B7U2D2_CASCN</name>
<reference evidence="3" key="1">
    <citation type="submission" date="2025-08" db="UniProtKB">
        <authorList>
            <consortium name="RefSeq"/>
        </authorList>
    </citation>
    <scope>IDENTIFICATION</scope>
    <source>
        <tissue evidence="3">Leukocyte</tissue>
    </source>
</reference>
<dbReference type="RefSeq" id="XP_020013943.1">
    <property type="nucleotide sequence ID" value="XM_020158354.1"/>
</dbReference>
<feature type="region of interest" description="Disordered" evidence="2">
    <location>
        <begin position="111"/>
        <end position="140"/>
    </location>
</feature>
<evidence type="ECO:0000313" key="3">
    <source>
        <dbReference type="RefSeq" id="XP_020013943.1"/>
    </source>
</evidence>
<feature type="region of interest" description="Disordered" evidence="2">
    <location>
        <begin position="40"/>
        <end position="75"/>
    </location>
</feature>
<evidence type="ECO:0000256" key="2">
    <source>
        <dbReference type="SAM" id="MobiDB-lite"/>
    </source>
</evidence>
<feature type="coiled-coil region" evidence="1">
    <location>
        <begin position="438"/>
        <end position="618"/>
    </location>
</feature>